<evidence type="ECO:0000256" key="3">
    <source>
        <dbReference type="ARBA" id="ARBA00022679"/>
    </source>
</evidence>
<dbReference type="AlphaFoldDB" id="A0AAV9AGU5"/>
<feature type="domain" description="Methyltransferase type 11" evidence="6">
    <location>
        <begin position="75"/>
        <end position="176"/>
    </location>
</feature>
<keyword evidence="3" id="KW-0808">Transferase</keyword>
<dbReference type="InterPro" id="IPR051419">
    <property type="entry name" value="Lys/N-term_MeTrsfase_sf"/>
</dbReference>
<protein>
    <recommendedName>
        <fullName evidence="6">Methyltransferase type 11 domain-containing protein</fullName>
    </recommendedName>
</protein>
<dbReference type="Proteomes" id="UP001179952">
    <property type="component" value="Unassembled WGS sequence"/>
</dbReference>
<dbReference type="Gene3D" id="3.40.50.150">
    <property type="entry name" value="Vaccinia Virus protein VP39"/>
    <property type="match status" value="2"/>
</dbReference>
<dbReference type="Pfam" id="PF08241">
    <property type="entry name" value="Methyltransf_11"/>
    <property type="match status" value="1"/>
</dbReference>
<reference evidence="7" key="2">
    <citation type="submission" date="2023-06" db="EMBL/GenBank/DDBJ databases">
        <authorList>
            <person name="Ma L."/>
            <person name="Liu K.-W."/>
            <person name="Li Z."/>
            <person name="Hsiao Y.-Y."/>
            <person name="Qi Y."/>
            <person name="Fu T."/>
            <person name="Tang G."/>
            <person name="Zhang D."/>
            <person name="Sun W.-H."/>
            <person name="Liu D.-K."/>
            <person name="Li Y."/>
            <person name="Chen G.-Z."/>
            <person name="Liu X.-D."/>
            <person name="Liao X.-Y."/>
            <person name="Jiang Y.-T."/>
            <person name="Yu X."/>
            <person name="Hao Y."/>
            <person name="Huang J."/>
            <person name="Zhao X.-W."/>
            <person name="Ke S."/>
            <person name="Chen Y.-Y."/>
            <person name="Wu W.-L."/>
            <person name="Hsu J.-L."/>
            <person name="Lin Y.-F."/>
            <person name="Huang M.-D."/>
            <person name="Li C.-Y."/>
            <person name="Huang L."/>
            <person name="Wang Z.-W."/>
            <person name="Zhao X."/>
            <person name="Zhong W.-Y."/>
            <person name="Peng D.-H."/>
            <person name="Ahmad S."/>
            <person name="Lan S."/>
            <person name="Zhang J.-S."/>
            <person name="Tsai W.-C."/>
            <person name="Van De Peer Y."/>
            <person name="Liu Z.-J."/>
        </authorList>
    </citation>
    <scope>NUCLEOTIDE SEQUENCE</scope>
    <source>
        <strain evidence="7">SCP</strain>
        <tissue evidence="7">Leaves</tissue>
    </source>
</reference>
<dbReference type="FunFam" id="3.40.50.150:FF:000256">
    <property type="entry name" value="S-adenosyl-L-methionine-dependent methyltransferase superfamily protein"/>
    <property type="match status" value="1"/>
</dbReference>
<evidence type="ECO:0000259" key="6">
    <source>
        <dbReference type="Pfam" id="PF08241"/>
    </source>
</evidence>
<evidence type="ECO:0000256" key="4">
    <source>
        <dbReference type="ARBA" id="ARBA00023268"/>
    </source>
</evidence>
<proteinExistence type="inferred from homology"/>
<dbReference type="EMBL" id="JAUJYN010000009">
    <property type="protein sequence ID" value="KAK1263371.1"/>
    <property type="molecule type" value="Genomic_DNA"/>
</dbReference>
<sequence length="756" mass="84235">MARRNGASEAELLEALGDFTSKENWDKFFTIRGRGDSFEWYAEWPILRDPLLSQLGISSDNGGGGKLESLEMLVPGCGSSRVSEYLYDEGFRRITNIDFSKVAISDMLRRNVRARPEMRWRVMDMTELQFADGYFDVVLDKGGLDALMEPEHGAKLGSLYLKEVKRVLKVAGKFICLTLAESHVLGLLFSKFKYGWKTHIHAIPNKSSDKHSFQTFMVVAVKENSDTLNPVISLFDHSALDCNKNQIRSLIQLIENENKLRNECSLNDAIYSLEDLQLGVKGDLKELNPGRRIRISLGEPGCSRFSYKAVLLDSHHQSESFSYHCGVFIVPKTRAHDWLFSSEEGQWLVVESSKSARLVMVFLELGHDLASMDDIKKDLSPLVKNLACVDDSPIPFMTASDGIAQRKIVHETTSATTGPIIIEDVKYESPTNNESLESKDKIFRRLTFQRSLGLVQSEALLVRDKTAESNISGTERKKNNISSKTKRKGSQKRDSSRVTLTENLKVDHTYLASSYHSGIISGFSLIAHNLVVAASSESMVKTIIIGLGAGLFPMFLHLYLPFLDIEVVELDPVILNVAKDYFSFVEDSLLKVHITDGIQFVKEKSSIGEDQGTSSVQFLAEGKGNNGMKIIIVDADSADSSSGLTCPPADFLEEFFLVTVKKFLSGGGLFVINLVARSPSIREMVISKLKTVFNSLFSLELEEDVNMVLFALPVESSIETSHLPEAMGRLQGLLKFTQHEGGHDIIETVKKIKCLK</sequence>
<dbReference type="InterPro" id="IPR029063">
    <property type="entry name" value="SAM-dependent_MTases_sf"/>
</dbReference>
<keyword evidence="4" id="KW-0511">Multifunctional enzyme</keyword>
<comment type="similarity">
    <text evidence="1">Belongs to the methyltransferase superfamily.</text>
</comment>
<evidence type="ECO:0000256" key="5">
    <source>
        <dbReference type="SAM" id="MobiDB-lite"/>
    </source>
</evidence>
<organism evidence="7 8">
    <name type="scientific">Acorus gramineus</name>
    <name type="common">Dwarf sweet flag</name>
    <dbReference type="NCBI Taxonomy" id="55184"/>
    <lineage>
        <taxon>Eukaryota</taxon>
        <taxon>Viridiplantae</taxon>
        <taxon>Streptophyta</taxon>
        <taxon>Embryophyta</taxon>
        <taxon>Tracheophyta</taxon>
        <taxon>Spermatophyta</taxon>
        <taxon>Magnoliopsida</taxon>
        <taxon>Liliopsida</taxon>
        <taxon>Acoraceae</taxon>
        <taxon>Acorus</taxon>
    </lineage>
</organism>
<keyword evidence="2" id="KW-0489">Methyltransferase</keyword>
<dbReference type="GO" id="GO:0032259">
    <property type="term" value="P:methylation"/>
    <property type="evidence" value="ECO:0007669"/>
    <property type="project" value="UniProtKB-KW"/>
</dbReference>
<evidence type="ECO:0000256" key="1">
    <source>
        <dbReference type="ARBA" id="ARBA00008361"/>
    </source>
</evidence>
<gene>
    <name evidence="7" type="ORF">QJS04_geneDACA021187</name>
</gene>
<evidence type="ECO:0000313" key="8">
    <source>
        <dbReference type="Proteomes" id="UP001179952"/>
    </source>
</evidence>
<reference evidence="7" key="1">
    <citation type="journal article" date="2023" name="Nat. Commun.">
        <title>Diploid and tetraploid genomes of Acorus and the evolution of monocots.</title>
        <authorList>
            <person name="Ma L."/>
            <person name="Liu K.W."/>
            <person name="Li Z."/>
            <person name="Hsiao Y.Y."/>
            <person name="Qi Y."/>
            <person name="Fu T."/>
            <person name="Tang G.D."/>
            <person name="Zhang D."/>
            <person name="Sun W.H."/>
            <person name="Liu D.K."/>
            <person name="Li Y."/>
            <person name="Chen G.Z."/>
            <person name="Liu X.D."/>
            <person name="Liao X.Y."/>
            <person name="Jiang Y.T."/>
            <person name="Yu X."/>
            <person name="Hao Y."/>
            <person name="Huang J."/>
            <person name="Zhao X.W."/>
            <person name="Ke S."/>
            <person name="Chen Y.Y."/>
            <person name="Wu W.L."/>
            <person name="Hsu J.L."/>
            <person name="Lin Y.F."/>
            <person name="Huang M.D."/>
            <person name="Li C.Y."/>
            <person name="Huang L."/>
            <person name="Wang Z.W."/>
            <person name="Zhao X."/>
            <person name="Zhong W.Y."/>
            <person name="Peng D.H."/>
            <person name="Ahmad S."/>
            <person name="Lan S."/>
            <person name="Zhang J.S."/>
            <person name="Tsai W.C."/>
            <person name="Van de Peer Y."/>
            <person name="Liu Z.J."/>
        </authorList>
    </citation>
    <scope>NUCLEOTIDE SEQUENCE</scope>
    <source>
        <strain evidence="7">SCP</strain>
    </source>
</reference>
<dbReference type="FunFam" id="3.40.50.150:FF:000211">
    <property type="entry name" value="Methyltransferase-like protein 13"/>
    <property type="match status" value="1"/>
</dbReference>
<evidence type="ECO:0000313" key="7">
    <source>
        <dbReference type="EMBL" id="KAK1263371.1"/>
    </source>
</evidence>
<dbReference type="SUPFAM" id="SSF53335">
    <property type="entry name" value="S-adenosyl-L-methionine-dependent methyltransferases"/>
    <property type="match status" value="2"/>
</dbReference>
<keyword evidence="8" id="KW-1185">Reference proteome</keyword>
<dbReference type="CDD" id="cd02440">
    <property type="entry name" value="AdoMet_MTases"/>
    <property type="match status" value="1"/>
</dbReference>
<dbReference type="GO" id="GO:0008757">
    <property type="term" value="F:S-adenosylmethionine-dependent methyltransferase activity"/>
    <property type="evidence" value="ECO:0007669"/>
    <property type="project" value="InterPro"/>
</dbReference>
<accession>A0AAV9AGU5</accession>
<dbReference type="PANTHER" id="PTHR12176">
    <property type="entry name" value="SAM-DEPENDENT METHYLTRANSFERASE SUPERFAMILY PROTEIN"/>
    <property type="match status" value="1"/>
</dbReference>
<name>A0AAV9AGU5_ACOGR</name>
<dbReference type="InterPro" id="IPR013216">
    <property type="entry name" value="Methyltransf_11"/>
</dbReference>
<feature type="region of interest" description="Disordered" evidence="5">
    <location>
        <begin position="471"/>
        <end position="497"/>
    </location>
</feature>
<comment type="caution">
    <text evidence="7">The sequence shown here is derived from an EMBL/GenBank/DDBJ whole genome shotgun (WGS) entry which is preliminary data.</text>
</comment>
<dbReference type="PANTHER" id="PTHR12176:SF78">
    <property type="entry name" value="EEF1A LYSINE AND N-TERMINAL METHYLTRANSFERASE"/>
    <property type="match status" value="1"/>
</dbReference>
<evidence type="ECO:0000256" key="2">
    <source>
        <dbReference type="ARBA" id="ARBA00022603"/>
    </source>
</evidence>